<protein>
    <submittedName>
        <fullName evidence="2">Uncharacterized protein</fullName>
    </submittedName>
</protein>
<dbReference type="EMBL" id="JARK01001337">
    <property type="protein sequence ID" value="EYC34644.1"/>
    <property type="molecule type" value="Genomic_DNA"/>
</dbReference>
<proteinExistence type="predicted"/>
<comment type="caution">
    <text evidence="2">The sequence shown here is derived from an EMBL/GenBank/DDBJ whole genome shotgun (WGS) entry which is preliminary data.</text>
</comment>
<reference evidence="3" key="1">
    <citation type="journal article" date="2015" name="Nat. Genet.">
        <title>The genome and transcriptome of the zoonotic hookworm Ancylostoma ceylanicum identify infection-specific gene families.</title>
        <authorList>
            <person name="Schwarz E.M."/>
            <person name="Hu Y."/>
            <person name="Antoshechkin I."/>
            <person name="Miller M.M."/>
            <person name="Sternberg P.W."/>
            <person name="Aroian R.V."/>
        </authorList>
    </citation>
    <scope>NUCLEOTIDE SEQUENCE</scope>
    <source>
        <strain evidence="3">HY135</strain>
    </source>
</reference>
<name>A0A016W485_9BILA</name>
<accession>A0A016W485</accession>
<keyword evidence="3" id="KW-1185">Reference proteome</keyword>
<organism evidence="2 3">
    <name type="scientific">Ancylostoma ceylanicum</name>
    <dbReference type="NCBI Taxonomy" id="53326"/>
    <lineage>
        <taxon>Eukaryota</taxon>
        <taxon>Metazoa</taxon>
        <taxon>Ecdysozoa</taxon>
        <taxon>Nematoda</taxon>
        <taxon>Chromadorea</taxon>
        <taxon>Rhabditida</taxon>
        <taxon>Rhabditina</taxon>
        <taxon>Rhabditomorpha</taxon>
        <taxon>Strongyloidea</taxon>
        <taxon>Ancylostomatidae</taxon>
        <taxon>Ancylostomatinae</taxon>
        <taxon>Ancylostoma</taxon>
    </lineage>
</organism>
<sequence length="491" mass="56505">MPRFTKSRTWQLLNKVLAEHYRLVKEALSLRQKIITARQSIHFLQGCLKNRIIPNFIKLKRLHDLCGIPKKNHRVQEIQLLLLRTCLRTKQDQVFAKIKKCVYKEKCCARYLEERLWKEIVSGSVSICNLIRSNAKASLQKKFDNLLSKPHGHSDRQQSTLLSTDNENIDNTTGRTTTTTRVTVLGSIPISDNTRSLLSLRPSFSPSRSTSTGVMRRIVCNLHDFQDRLRYRAKLETVGTTQQAQAFPTIPFPPTFFKQQRSNFKVDVPFRLFADEVLKVLNRFRYMRTPSNLTYEMRGGIKAIRELVDSAKIRLSISDKGGEFVVIPRKLDKAITKLHLRDDSLYRPSSVEEFMSQHRRLNREWTRIAKSARLPSSGVSRLKIELPTCAVLYLLIKTHKLCSYDDVASNDPSTFEARPIVSCVGGPTDRLAWFLNLILVQSLQHIPAHLKAAPTIIFIFELMEFSNLRHSPDNSATKMVSEVTAYARYYK</sequence>
<evidence type="ECO:0000256" key="1">
    <source>
        <dbReference type="SAM" id="MobiDB-lite"/>
    </source>
</evidence>
<dbReference type="AlphaFoldDB" id="A0A016W485"/>
<evidence type="ECO:0000313" key="3">
    <source>
        <dbReference type="Proteomes" id="UP000024635"/>
    </source>
</evidence>
<dbReference type="OrthoDB" id="5831138at2759"/>
<feature type="compositionally biased region" description="Polar residues" evidence="1">
    <location>
        <begin position="157"/>
        <end position="171"/>
    </location>
</feature>
<dbReference type="Proteomes" id="UP000024635">
    <property type="component" value="Unassembled WGS sequence"/>
</dbReference>
<evidence type="ECO:0000313" key="2">
    <source>
        <dbReference type="EMBL" id="EYC34644.1"/>
    </source>
</evidence>
<gene>
    <name evidence="2" type="primary">Acey_s0001.g72</name>
    <name evidence="2" type="ORF">Y032_0001g72</name>
</gene>
<feature type="region of interest" description="Disordered" evidence="1">
    <location>
        <begin position="148"/>
        <end position="175"/>
    </location>
</feature>